<accession>A0ABT4TM48</accession>
<proteinExistence type="predicted"/>
<sequence>MTTLPKGRAPFPLPAAAGLGIAAGLAVVSYRHAYAFALKAGATFYEALIIAATVDGVIVMCLATIALARRYGQAPPKVAKIGLLLGIIATGGANLVYGLTHVWVGVAVAIWVPLVAEVAYLVAMAALRITQAAAAAAEERPVVCGRSVPVEAVMARVRAAEEAGAGAGAEESLATAPPVVSAPRPVICGAVVPVAAVVAGVRRPAAARPVAPRRQEEPVAEVSDRLSAGAAAARAALPADVAERLGALPGLDERDRAVAALVAADRVATGAEVAALTGSSERTGRRVLRRVTAALELAGARPAPAAERPVAAYQGALVAAVT</sequence>
<dbReference type="RefSeq" id="WP_270678334.1">
    <property type="nucleotide sequence ID" value="NZ_JAQFWP010000024.1"/>
</dbReference>
<feature type="transmembrane region" description="Helical" evidence="1">
    <location>
        <begin position="42"/>
        <end position="66"/>
    </location>
</feature>
<feature type="transmembrane region" description="Helical" evidence="1">
    <location>
        <begin position="103"/>
        <end position="123"/>
    </location>
</feature>
<evidence type="ECO:0000256" key="1">
    <source>
        <dbReference type="SAM" id="Phobius"/>
    </source>
</evidence>
<organism evidence="2 3">
    <name type="scientific">Nocardiopsis suaedae</name>
    <dbReference type="NCBI Taxonomy" id="3018444"/>
    <lineage>
        <taxon>Bacteria</taxon>
        <taxon>Bacillati</taxon>
        <taxon>Actinomycetota</taxon>
        <taxon>Actinomycetes</taxon>
        <taxon>Streptosporangiales</taxon>
        <taxon>Nocardiopsidaceae</taxon>
        <taxon>Nocardiopsis</taxon>
    </lineage>
</organism>
<dbReference type="InterPro" id="IPR021235">
    <property type="entry name" value="DUF2637"/>
</dbReference>
<keyword evidence="1" id="KW-0812">Transmembrane</keyword>
<dbReference type="Proteomes" id="UP001165685">
    <property type="component" value="Unassembled WGS sequence"/>
</dbReference>
<dbReference type="EMBL" id="JAQFWP010000024">
    <property type="protein sequence ID" value="MDA2805681.1"/>
    <property type="molecule type" value="Genomic_DNA"/>
</dbReference>
<protein>
    <submittedName>
        <fullName evidence="2">DUF2637 domain-containing protein</fullName>
    </submittedName>
</protein>
<comment type="caution">
    <text evidence="2">The sequence shown here is derived from an EMBL/GenBank/DDBJ whole genome shotgun (WGS) entry which is preliminary data.</text>
</comment>
<evidence type="ECO:0000313" key="2">
    <source>
        <dbReference type="EMBL" id="MDA2805681.1"/>
    </source>
</evidence>
<keyword evidence="3" id="KW-1185">Reference proteome</keyword>
<keyword evidence="1" id="KW-1133">Transmembrane helix</keyword>
<feature type="transmembrane region" description="Helical" evidence="1">
    <location>
        <begin position="78"/>
        <end position="97"/>
    </location>
</feature>
<feature type="transmembrane region" description="Helical" evidence="1">
    <location>
        <begin position="12"/>
        <end position="30"/>
    </location>
</feature>
<reference evidence="2" key="1">
    <citation type="submission" date="2023-01" db="EMBL/GenBank/DDBJ databases">
        <title>Draft genome sequence of Nocardiopsis sp. LSu2-4 isolated from halophytes.</title>
        <authorList>
            <person name="Duangmal K."/>
            <person name="Chantavorakit T."/>
        </authorList>
    </citation>
    <scope>NUCLEOTIDE SEQUENCE</scope>
    <source>
        <strain evidence="2">LSu2-4</strain>
    </source>
</reference>
<keyword evidence="1" id="KW-0472">Membrane</keyword>
<gene>
    <name evidence="2" type="ORF">O4U47_14275</name>
</gene>
<name>A0ABT4TM48_9ACTN</name>
<evidence type="ECO:0000313" key="3">
    <source>
        <dbReference type="Proteomes" id="UP001165685"/>
    </source>
</evidence>
<dbReference type="Pfam" id="PF10935">
    <property type="entry name" value="DUF2637"/>
    <property type="match status" value="1"/>
</dbReference>